<dbReference type="GO" id="GO:0046872">
    <property type="term" value="F:metal ion binding"/>
    <property type="evidence" value="ECO:0007669"/>
    <property type="project" value="UniProtKB-KW"/>
</dbReference>
<name>A0A9J7BKB7_9BACT</name>
<dbReference type="InterPro" id="IPR029052">
    <property type="entry name" value="Metallo-depent_PP-like"/>
</dbReference>
<dbReference type="PANTHER" id="PTHR31302">
    <property type="entry name" value="TRANSMEMBRANE PROTEIN WITH METALLOPHOSPHOESTERASE DOMAIN-RELATED"/>
    <property type="match status" value="1"/>
</dbReference>
<dbReference type="GO" id="GO:0009245">
    <property type="term" value="P:lipid A biosynthetic process"/>
    <property type="evidence" value="ECO:0007669"/>
    <property type="project" value="TreeGrafter"/>
</dbReference>
<dbReference type="RefSeq" id="WP_260792650.1">
    <property type="nucleotide sequence ID" value="NZ_CP093313.1"/>
</dbReference>
<dbReference type="GO" id="GO:0008758">
    <property type="term" value="F:UDP-2,3-diacylglucosamine hydrolase activity"/>
    <property type="evidence" value="ECO:0007669"/>
    <property type="project" value="TreeGrafter"/>
</dbReference>
<evidence type="ECO:0000256" key="2">
    <source>
        <dbReference type="ARBA" id="ARBA00022801"/>
    </source>
</evidence>
<protein>
    <submittedName>
        <fullName evidence="4">Metallophosphoesterase</fullName>
    </submittedName>
</protein>
<keyword evidence="2" id="KW-0378">Hydrolase</keyword>
<dbReference type="Gene3D" id="3.60.21.10">
    <property type="match status" value="1"/>
</dbReference>
<dbReference type="Proteomes" id="UP001059380">
    <property type="component" value="Chromosome"/>
</dbReference>
<dbReference type="CDD" id="cd07385">
    <property type="entry name" value="MPP_YkuE_C"/>
    <property type="match status" value="1"/>
</dbReference>
<dbReference type="KEGG" id="orp:MOP44_22445"/>
<gene>
    <name evidence="4" type="ORF">MOP44_22445</name>
</gene>
<dbReference type="InterPro" id="IPR051158">
    <property type="entry name" value="Metallophosphoesterase_sf"/>
</dbReference>
<proteinExistence type="predicted"/>
<feature type="domain" description="Calcineurin-like phosphoesterase" evidence="3">
    <location>
        <begin position="83"/>
        <end position="258"/>
    </location>
</feature>
<organism evidence="4 5">
    <name type="scientific">Occallatibacter riparius</name>
    <dbReference type="NCBI Taxonomy" id="1002689"/>
    <lineage>
        <taxon>Bacteria</taxon>
        <taxon>Pseudomonadati</taxon>
        <taxon>Acidobacteriota</taxon>
        <taxon>Terriglobia</taxon>
        <taxon>Terriglobales</taxon>
        <taxon>Acidobacteriaceae</taxon>
        <taxon>Occallatibacter</taxon>
    </lineage>
</organism>
<evidence type="ECO:0000256" key="1">
    <source>
        <dbReference type="ARBA" id="ARBA00022723"/>
    </source>
</evidence>
<evidence type="ECO:0000313" key="5">
    <source>
        <dbReference type="Proteomes" id="UP001059380"/>
    </source>
</evidence>
<evidence type="ECO:0000259" key="3">
    <source>
        <dbReference type="Pfam" id="PF00149"/>
    </source>
</evidence>
<reference evidence="4" key="1">
    <citation type="submission" date="2021-04" db="EMBL/GenBank/DDBJ databases">
        <title>Phylogenetic analysis of Acidobacteriaceae.</title>
        <authorList>
            <person name="Qiu L."/>
            <person name="Zhang Q."/>
        </authorList>
    </citation>
    <scope>NUCLEOTIDE SEQUENCE</scope>
    <source>
        <strain evidence="4">DSM 25168</strain>
    </source>
</reference>
<accession>A0A9J7BKB7</accession>
<dbReference type="EMBL" id="CP093313">
    <property type="protein sequence ID" value="UWZ83316.1"/>
    <property type="molecule type" value="Genomic_DNA"/>
</dbReference>
<dbReference type="GO" id="GO:0016020">
    <property type="term" value="C:membrane"/>
    <property type="evidence" value="ECO:0007669"/>
    <property type="project" value="GOC"/>
</dbReference>
<dbReference type="InterPro" id="IPR004843">
    <property type="entry name" value="Calcineurin-like_PHP"/>
</dbReference>
<evidence type="ECO:0000313" key="4">
    <source>
        <dbReference type="EMBL" id="UWZ83316.1"/>
    </source>
</evidence>
<dbReference type="PANTHER" id="PTHR31302:SF31">
    <property type="entry name" value="PHOSPHODIESTERASE YAEI"/>
    <property type="match status" value="1"/>
</dbReference>
<sequence>MDSLIELPAEPLTAPVPVDEIPDLSHAEFLVPGKSVTRRRVLKTMFFGTAGMALYAGEIERHWIDVVHRDIHIAGLPHAFEGMTIAQLSDIHLDEYTEPFLLREAIDHINRMKPDMVLLTGDYVSAEVLSKKMTMGAAWQCAKLLTAIECKEKYAILGNHDILAGANEVTEAIASNGIPVLRNGFLPIERHGSRIWLAGIDDPVLGKPDADLAMPVAIRNQTHEPIILMCHAPDFVDALSQHPVSRSIALVLSGHTHGGQVRIPFMGAMHLPPGGRKYVEGLFQMGGMQLYVNRGIGAVGVPFRFNCRPEITRFRLRAAKPQVPYMQS</sequence>
<keyword evidence="5" id="KW-1185">Reference proteome</keyword>
<dbReference type="Pfam" id="PF00149">
    <property type="entry name" value="Metallophos"/>
    <property type="match status" value="1"/>
</dbReference>
<dbReference type="SUPFAM" id="SSF56300">
    <property type="entry name" value="Metallo-dependent phosphatases"/>
    <property type="match status" value="1"/>
</dbReference>
<dbReference type="AlphaFoldDB" id="A0A9J7BKB7"/>
<keyword evidence="1" id="KW-0479">Metal-binding</keyword>